<dbReference type="Proteomes" id="UP000030661">
    <property type="component" value="Unassembled WGS sequence"/>
</dbReference>
<reference evidence="7" key="1">
    <citation type="journal article" date="2015" name="PeerJ">
        <title>First genomic representation of candidate bacterial phylum KSB3 points to enhanced environmental sensing as a trigger of wastewater bulking.</title>
        <authorList>
            <person name="Sekiguchi Y."/>
            <person name="Ohashi A."/>
            <person name="Parks D.H."/>
            <person name="Yamauchi T."/>
            <person name="Tyson G.W."/>
            <person name="Hugenholtz P."/>
        </authorList>
    </citation>
    <scope>NUCLEOTIDE SEQUENCE [LARGE SCALE GENOMIC DNA]</scope>
</reference>
<accession>A0A0S6W9N2</accession>
<evidence type="ECO:0000313" key="7">
    <source>
        <dbReference type="EMBL" id="GAK54961.1"/>
    </source>
</evidence>
<evidence type="ECO:0000256" key="1">
    <source>
        <dbReference type="ARBA" id="ARBA00001947"/>
    </source>
</evidence>
<comment type="cofactor">
    <cofactor evidence="1">
        <name>Zn(2+)</name>
        <dbReference type="ChEBI" id="CHEBI:29105"/>
    </cofactor>
</comment>
<dbReference type="PANTHER" id="PTHR43114">
    <property type="entry name" value="ADENINE DEAMINASE"/>
    <property type="match status" value="1"/>
</dbReference>
<dbReference type="Pfam" id="PF00962">
    <property type="entry name" value="A_deaminase"/>
    <property type="match status" value="1"/>
</dbReference>
<dbReference type="InterPro" id="IPR006650">
    <property type="entry name" value="A/AMP_deam_AS"/>
</dbReference>
<dbReference type="STRING" id="1499967.U27_01792"/>
<dbReference type="HOGENOM" id="CLU_2191805_0_0_0"/>
<name>A0A0S6W9N2_VECG1</name>
<dbReference type="AlphaFoldDB" id="A0A0S6W9N2"/>
<evidence type="ECO:0000256" key="2">
    <source>
        <dbReference type="ARBA" id="ARBA00006676"/>
    </source>
</evidence>
<evidence type="ECO:0000256" key="4">
    <source>
        <dbReference type="ARBA" id="ARBA00022801"/>
    </source>
</evidence>
<dbReference type="InterPro" id="IPR001365">
    <property type="entry name" value="A_deaminase_dom"/>
</dbReference>
<proteinExistence type="inferred from homology"/>
<keyword evidence="4" id="KW-0378">Hydrolase</keyword>
<sequence length="108" mass="12652">MYKHFNFPLSKIQQACHLYGSIIQHPTCDYFEKGLLMAVNSDDPTMFNTSINQEYRVIHEQFLFTMDDLKQISFNGITASFLSEDAKNDLRTQFEQAWQPVLKIQINI</sequence>
<dbReference type="SUPFAM" id="SSF51556">
    <property type="entry name" value="Metallo-dependent hydrolases"/>
    <property type="match status" value="1"/>
</dbReference>
<dbReference type="InterPro" id="IPR006330">
    <property type="entry name" value="Ado/ade_deaminase"/>
</dbReference>
<evidence type="ECO:0000259" key="6">
    <source>
        <dbReference type="Pfam" id="PF00962"/>
    </source>
</evidence>
<evidence type="ECO:0000256" key="3">
    <source>
        <dbReference type="ARBA" id="ARBA00022723"/>
    </source>
</evidence>
<dbReference type="PROSITE" id="PS00485">
    <property type="entry name" value="A_DEAMINASE"/>
    <property type="match status" value="1"/>
</dbReference>
<keyword evidence="5" id="KW-0862">Zinc</keyword>
<dbReference type="GO" id="GO:0019239">
    <property type="term" value="F:deaminase activity"/>
    <property type="evidence" value="ECO:0007669"/>
    <property type="project" value="InterPro"/>
</dbReference>
<dbReference type="InterPro" id="IPR032466">
    <property type="entry name" value="Metal_Hydrolase"/>
</dbReference>
<dbReference type="GO" id="GO:0016814">
    <property type="term" value="F:hydrolase activity, acting on carbon-nitrogen (but not peptide) bonds, in cyclic amidines"/>
    <property type="evidence" value="ECO:0007669"/>
    <property type="project" value="UniProtKB-ARBA"/>
</dbReference>
<organism evidence="7">
    <name type="scientific">Vecturithrix granuli</name>
    <dbReference type="NCBI Taxonomy" id="1499967"/>
    <lineage>
        <taxon>Bacteria</taxon>
        <taxon>Candidatus Moduliflexota</taxon>
        <taxon>Candidatus Vecturitrichia</taxon>
        <taxon>Candidatus Vecturitrichales</taxon>
        <taxon>Candidatus Vecturitrichaceae</taxon>
        <taxon>Candidatus Vecturithrix</taxon>
    </lineage>
</organism>
<protein>
    <submittedName>
        <fullName evidence="7">Adenosine deaminase</fullName>
    </submittedName>
</protein>
<keyword evidence="8" id="KW-1185">Reference proteome</keyword>
<dbReference type="PANTHER" id="PTHR43114:SF6">
    <property type="entry name" value="ADENINE DEAMINASE"/>
    <property type="match status" value="1"/>
</dbReference>
<comment type="similarity">
    <text evidence="2">Belongs to the metallo-dependent hydrolases superfamily. Adenosine and AMP deaminases family.</text>
</comment>
<evidence type="ECO:0000256" key="5">
    <source>
        <dbReference type="ARBA" id="ARBA00022833"/>
    </source>
</evidence>
<feature type="domain" description="Adenosine deaminase" evidence="6">
    <location>
        <begin position="17"/>
        <end position="93"/>
    </location>
</feature>
<dbReference type="eggNOG" id="COG1816">
    <property type="taxonomic scope" value="Bacteria"/>
</dbReference>
<dbReference type="GO" id="GO:0009168">
    <property type="term" value="P:purine ribonucleoside monophosphate biosynthetic process"/>
    <property type="evidence" value="ECO:0007669"/>
    <property type="project" value="InterPro"/>
</dbReference>
<dbReference type="EMBL" id="DF820463">
    <property type="protein sequence ID" value="GAK54961.1"/>
    <property type="molecule type" value="Genomic_DNA"/>
</dbReference>
<dbReference type="Gene3D" id="3.20.20.140">
    <property type="entry name" value="Metal-dependent hydrolases"/>
    <property type="match status" value="1"/>
</dbReference>
<keyword evidence="3" id="KW-0479">Metal-binding</keyword>
<dbReference type="GO" id="GO:0046872">
    <property type="term" value="F:metal ion binding"/>
    <property type="evidence" value="ECO:0007669"/>
    <property type="project" value="UniProtKB-KW"/>
</dbReference>
<gene>
    <name evidence="7" type="ORF">U27_01792</name>
</gene>
<evidence type="ECO:0000313" key="8">
    <source>
        <dbReference type="Proteomes" id="UP000030661"/>
    </source>
</evidence>